<dbReference type="PROSITE" id="PS50994">
    <property type="entry name" value="INTEGRASE"/>
    <property type="match status" value="1"/>
</dbReference>
<dbReference type="InterPro" id="IPR025724">
    <property type="entry name" value="GAG-pre-integrase_dom"/>
</dbReference>
<dbReference type="InterPro" id="IPR001584">
    <property type="entry name" value="Integrase_cat-core"/>
</dbReference>
<dbReference type="GO" id="GO:0003887">
    <property type="term" value="F:DNA-directed DNA polymerase activity"/>
    <property type="evidence" value="ECO:0007669"/>
    <property type="project" value="UniProtKB-KW"/>
</dbReference>
<protein>
    <submittedName>
        <fullName evidence="12">Retrovirus-related Pol polyprotein from transposon TNT 1-94</fullName>
    </submittedName>
</protein>
<reference evidence="12" key="1">
    <citation type="journal article" date="2019" name="Sci. Rep.">
        <title>Draft genome of Tanacetum cinerariifolium, the natural source of mosquito coil.</title>
        <authorList>
            <person name="Yamashiro T."/>
            <person name="Shiraishi A."/>
            <person name="Satake H."/>
            <person name="Nakayama K."/>
        </authorList>
    </citation>
    <scope>NUCLEOTIDE SEQUENCE</scope>
</reference>
<keyword evidence="6" id="KW-0229">DNA integration</keyword>
<dbReference type="Gene3D" id="3.30.420.10">
    <property type="entry name" value="Ribonuclease H-like superfamily/Ribonuclease H"/>
    <property type="match status" value="1"/>
</dbReference>
<feature type="domain" description="Integrase catalytic" evidence="11">
    <location>
        <begin position="157"/>
        <end position="209"/>
    </location>
</feature>
<keyword evidence="8" id="KW-0239">DNA-directed DNA polymerase</keyword>
<dbReference type="InterPro" id="IPR039537">
    <property type="entry name" value="Retrotran_Ty1/copia-like"/>
</dbReference>
<dbReference type="EMBL" id="BKCJ010287987">
    <property type="protein sequence ID" value="GEZ51226.1"/>
    <property type="molecule type" value="Genomic_DNA"/>
</dbReference>
<evidence type="ECO:0000256" key="2">
    <source>
        <dbReference type="ARBA" id="ARBA00022723"/>
    </source>
</evidence>
<dbReference type="GO" id="GO:0046872">
    <property type="term" value="F:metal ion binding"/>
    <property type="evidence" value="ECO:0007669"/>
    <property type="project" value="UniProtKB-KW"/>
</dbReference>
<evidence type="ECO:0000256" key="7">
    <source>
        <dbReference type="ARBA" id="ARBA00022918"/>
    </source>
</evidence>
<evidence type="ECO:0000256" key="9">
    <source>
        <dbReference type="ARBA" id="ARBA00023172"/>
    </source>
</evidence>
<proteinExistence type="predicted"/>
<keyword evidence="8" id="KW-0548">Nucleotidyltransferase</keyword>
<dbReference type="InterPro" id="IPR036397">
    <property type="entry name" value="RNaseH_sf"/>
</dbReference>
<dbReference type="SUPFAM" id="SSF53098">
    <property type="entry name" value="Ribonuclease H-like"/>
    <property type="match status" value="1"/>
</dbReference>
<evidence type="ECO:0000256" key="5">
    <source>
        <dbReference type="ARBA" id="ARBA00022842"/>
    </source>
</evidence>
<evidence type="ECO:0000256" key="4">
    <source>
        <dbReference type="ARBA" id="ARBA00022801"/>
    </source>
</evidence>
<dbReference type="InterPro" id="IPR057670">
    <property type="entry name" value="SH3_retrovirus"/>
</dbReference>
<keyword evidence="2" id="KW-0479">Metal-binding</keyword>
<keyword evidence="4" id="KW-0378">Hydrolase</keyword>
<evidence type="ECO:0000259" key="11">
    <source>
        <dbReference type="PROSITE" id="PS50994"/>
    </source>
</evidence>
<evidence type="ECO:0000256" key="8">
    <source>
        <dbReference type="ARBA" id="ARBA00022932"/>
    </source>
</evidence>
<keyword evidence="9" id="KW-0233">DNA recombination</keyword>
<keyword evidence="7" id="KW-0695">RNA-directed DNA polymerase</keyword>
<keyword evidence="5" id="KW-0460">Magnesium</keyword>
<dbReference type="AlphaFoldDB" id="A0A699IGH3"/>
<organism evidence="12">
    <name type="scientific">Tanacetum cinerariifolium</name>
    <name type="common">Dalmatian daisy</name>
    <name type="synonym">Chrysanthemum cinerariifolium</name>
    <dbReference type="NCBI Taxonomy" id="118510"/>
    <lineage>
        <taxon>Eukaryota</taxon>
        <taxon>Viridiplantae</taxon>
        <taxon>Streptophyta</taxon>
        <taxon>Embryophyta</taxon>
        <taxon>Tracheophyta</taxon>
        <taxon>Spermatophyta</taxon>
        <taxon>Magnoliopsida</taxon>
        <taxon>eudicotyledons</taxon>
        <taxon>Gunneridae</taxon>
        <taxon>Pentapetalae</taxon>
        <taxon>asterids</taxon>
        <taxon>campanulids</taxon>
        <taxon>Asterales</taxon>
        <taxon>Asteraceae</taxon>
        <taxon>Asteroideae</taxon>
        <taxon>Anthemideae</taxon>
        <taxon>Anthemidinae</taxon>
        <taxon>Tanacetum</taxon>
    </lineage>
</organism>
<gene>
    <name evidence="12" type="ORF">Tci_523199</name>
</gene>
<feature type="region of interest" description="Disordered" evidence="10">
    <location>
        <begin position="284"/>
        <end position="324"/>
    </location>
</feature>
<dbReference type="GO" id="GO:0003964">
    <property type="term" value="F:RNA-directed DNA polymerase activity"/>
    <property type="evidence" value="ECO:0007669"/>
    <property type="project" value="UniProtKB-KW"/>
</dbReference>
<feature type="compositionally biased region" description="Polar residues" evidence="10">
    <location>
        <begin position="299"/>
        <end position="320"/>
    </location>
</feature>
<dbReference type="GO" id="GO:0015074">
    <property type="term" value="P:DNA integration"/>
    <property type="evidence" value="ECO:0007669"/>
    <property type="project" value="UniProtKB-KW"/>
</dbReference>
<evidence type="ECO:0000256" key="6">
    <source>
        <dbReference type="ARBA" id="ARBA00022908"/>
    </source>
</evidence>
<dbReference type="Pfam" id="PF13976">
    <property type="entry name" value="gag_pre-integrs"/>
    <property type="match status" value="1"/>
</dbReference>
<comment type="caution">
    <text evidence="12">The sequence shown here is derived from an EMBL/GenBank/DDBJ whole genome shotgun (WGS) entry which is preliminary data.</text>
</comment>
<dbReference type="GO" id="GO:0016787">
    <property type="term" value="F:hydrolase activity"/>
    <property type="evidence" value="ECO:0007669"/>
    <property type="project" value="UniProtKB-KW"/>
</dbReference>
<sequence length="497" mass="56060">MIPHRSWFTIYESFNGGNVYMGNHSICYVIGKGLKRNLISFSTLEANGCKYSGEGGVMKIFKGALVLMKAIQSGGLYVLQGIVVYGTTRVATSEESLDDSKLWHYRLGHMGEKGIKNLSKKGLIKVSCNLKFCEHYVFGKHKRRPSPVMSRGGKKIKKLRTDNGLEFCGESFNALCRKYDIARHHTLVRTPQQNGVAERLNRTIMEKVRCNSIDYSNLRVSGYPVYVHINKGKLVPRAVKCNFLGYGSGVKGYRVWCPDPKYRKIIHSRDVTFNKDVIINSGKDFVPPHNVDNNHTEENGNSFKPVPQTTENADGTSTLTIPDPVTNKEKAQKKNDVKSRSMLLMSLPNEHLLTFSQYKDAKTLFEAIQARFGGNNAIKKAQRTILKQMYENFNAHGTESIDSIFNKLVGHFRNKADLDTMSIDDLYNNFKIVEQEEKNSCLKLKLRISKQFSFSTACSLSVYRMKCKSGQVLKIGLKLKAYLINDGHADLVQHAGD</sequence>
<keyword evidence="1" id="KW-0540">Nuclease</keyword>
<dbReference type="GO" id="GO:0004519">
    <property type="term" value="F:endonuclease activity"/>
    <property type="evidence" value="ECO:0007669"/>
    <property type="project" value="UniProtKB-KW"/>
</dbReference>
<evidence type="ECO:0000256" key="3">
    <source>
        <dbReference type="ARBA" id="ARBA00022759"/>
    </source>
</evidence>
<dbReference type="PANTHER" id="PTHR42648:SF11">
    <property type="entry name" value="TRANSPOSON TY4-P GAG-POL POLYPROTEIN"/>
    <property type="match status" value="1"/>
</dbReference>
<name>A0A699IGH3_TANCI</name>
<dbReference type="GO" id="GO:0003676">
    <property type="term" value="F:nucleic acid binding"/>
    <property type="evidence" value="ECO:0007669"/>
    <property type="project" value="InterPro"/>
</dbReference>
<dbReference type="GO" id="GO:0006310">
    <property type="term" value="P:DNA recombination"/>
    <property type="evidence" value="ECO:0007669"/>
    <property type="project" value="UniProtKB-KW"/>
</dbReference>
<evidence type="ECO:0000256" key="10">
    <source>
        <dbReference type="SAM" id="MobiDB-lite"/>
    </source>
</evidence>
<evidence type="ECO:0000313" key="12">
    <source>
        <dbReference type="EMBL" id="GEZ51226.1"/>
    </source>
</evidence>
<dbReference type="PANTHER" id="PTHR42648">
    <property type="entry name" value="TRANSPOSASE, PUTATIVE-RELATED"/>
    <property type="match status" value="1"/>
</dbReference>
<dbReference type="InterPro" id="IPR012337">
    <property type="entry name" value="RNaseH-like_sf"/>
</dbReference>
<keyword evidence="3" id="KW-0255">Endonuclease</keyword>
<dbReference type="Pfam" id="PF25597">
    <property type="entry name" value="SH3_retrovirus"/>
    <property type="match status" value="1"/>
</dbReference>
<accession>A0A699IGH3</accession>
<keyword evidence="8" id="KW-0808">Transferase</keyword>
<evidence type="ECO:0000256" key="1">
    <source>
        <dbReference type="ARBA" id="ARBA00022722"/>
    </source>
</evidence>